<dbReference type="InterPro" id="IPR000859">
    <property type="entry name" value="CUB_dom"/>
</dbReference>
<dbReference type="AlphaFoldDB" id="G3IFM9"/>
<keyword evidence="3" id="KW-0325">Glycoprotein</keyword>
<sequence>MANRKVALTLNVTAGEHNLSQAEPGEQTLAIETIIIHPQFSTRKPMNYDIALLKMVGTFQFGGSLPQVLHQVNLPILTQEECEEALLNLRNPVTGNTFLCTGSPDGGRDACQATSCSKPDDLIRGSEGELHFPESLHLYYESKQLCVWTLLVPEDMHILLSLSHLDAESCYHNYLAMYSLEDRLVARLCGYVVPGPVLSTSGVMLISFQSDENGTSKGFQAEVSFISRAGKKLKASTLRLPALIFRSW</sequence>
<evidence type="ECO:0000256" key="3">
    <source>
        <dbReference type="ARBA" id="ARBA00023180"/>
    </source>
</evidence>
<protein>
    <submittedName>
        <fullName evidence="6">Ovochymase-2</fullName>
    </submittedName>
</protein>
<evidence type="ECO:0000256" key="1">
    <source>
        <dbReference type="ARBA" id="ARBA00022737"/>
    </source>
</evidence>
<keyword evidence="1" id="KW-0677">Repeat</keyword>
<evidence type="ECO:0000259" key="5">
    <source>
        <dbReference type="PROSITE" id="PS01180"/>
    </source>
</evidence>
<dbReference type="CDD" id="cd00041">
    <property type="entry name" value="CUB"/>
    <property type="match status" value="1"/>
</dbReference>
<name>G3IFM9_CRIGR</name>
<dbReference type="Gene3D" id="2.40.10.10">
    <property type="entry name" value="Trypsin-like serine proteases"/>
    <property type="match status" value="2"/>
</dbReference>
<dbReference type="EMBL" id="JH002418">
    <property type="protein sequence ID" value="EGV99008.1"/>
    <property type="molecule type" value="Genomic_DNA"/>
</dbReference>
<proteinExistence type="predicted"/>
<dbReference type="STRING" id="10029.G3IFM9"/>
<evidence type="ECO:0000256" key="2">
    <source>
        <dbReference type="ARBA" id="ARBA00023157"/>
    </source>
</evidence>
<dbReference type="InterPro" id="IPR035914">
    <property type="entry name" value="Sperma_CUB_dom_sf"/>
</dbReference>
<dbReference type="InterPro" id="IPR009003">
    <property type="entry name" value="Peptidase_S1_PA"/>
</dbReference>
<evidence type="ECO:0000313" key="7">
    <source>
        <dbReference type="Proteomes" id="UP000001075"/>
    </source>
</evidence>
<dbReference type="InterPro" id="IPR043504">
    <property type="entry name" value="Peptidase_S1_PA_chymotrypsin"/>
</dbReference>
<evidence type="ECO:0000313" key="6">
    <source>
        <dbReference type="EMBL" id="EGV99008.1"/>
    </source>
</evidence>
<dbReference type="Pfam" id="PF00431">
    <property type="entry name" value="CUB"/>
    <property type="match status" value="1"/>
</dbReference>
<organism evidence="6 7">
    <name type="scientific">Cricetulus griseus</name>
    <name type="common">Chinese hamster</name>
    <name type="synonym">Cricetulus barabensis griseus</name>
    <dbReference type="NCBI Taxonomy" id="10029"/>
    <lineage>
        <taxon>Eukaryota</taxon>
        <taxon>Metazoa</taxon>
        <taxon>Chordata</taxon>
        <taxon>Craniata</taxon>
        <taxon>Vertebrata</taxon>
        <taxon>Euteleostomi</taxon>
        <taxon>Mammalia</taxon>
        <taxon>Eutheria</taxon>
        <taxon>Euarchontoglires</taxon>
        <taxon>Glires</taxon>
        <taxon>Rodentia</taxon>
        <taxon>Myomorpha</taxon>
        <taxon>Muroidea</taxon>
        <taxon>Cricetidae</taxon>
        <taxon>Cricetinae</taxon>
        <taxon>Cricetulus</taxon>
    </lineage>
</organism>
<dbReference type="GO" id="GO:0004252">
    <property type="term" value="F:serine-type endopeptidase activity"/>
    <property type="evidence" value="ECO:0007669"/>
    <property type="project" value="InterPro"/>
</dbReference>
<comment type="caution">
    <text evidence="4">Lacks conserved residue(s) required for the propagation of feature annotation.</text>
</comment>
<keyword evidence="2" id="KW-1015">Disulfide bond</keyword>
<dbReference type="Gene3D" id="2.60.120.290">
    <property type="entry name" value="Spermadhesin, CUB domain"/>
    <property type="match status" value="1"/>
</dbReference>
<dbReference type="SMART" id="SM00042">
    <property type="entry name" value="CUB"/>
    <property type="match status" value="1"/>
</dbReference>
<accession>G3IFM9</accession>
<dbReference type="InterPro" id="IPR001254">
    <property type="entry name" value="Trypsin_dom"/>
</dbReference>
<dbReference type="SMART" id="SM00020">
    <property type="entry name" value="Tryp_SPc"/>
    <property type="match status" value="1"/>
</dbReference>
<dbReference type="SUPFAM" id="SSF49854">
    <property type="entry name" value="Spermadhesin, CUB domain"/>
    <property type="match status" value="1"/>
</dbReference>
<dbReference type="Proteomes" id="UP000001075">
    <property type="component" value="Unassembled WGS sequence"/>
</dbReference>
<dbReference type="GO" id="GO:0006508">
    <property type="term" value="P:proteolysis"/>
    <property type="evidence" value="ECO:0007669"/>
    <property type="project" value="InterPro"/>
</dbReference>
<gene>
    <name evidence="6" type="ORF">I79_022552</name>
</gene>
<dbReference type="InParanoid" id="G3IFM9"/>
<dbReference type="PANTHER" id="PTHR24251:SF16">
    <property type="entry name" value="OVOCHYMASE-2"/>
    <property type="match status" value="1"/>
</dbReference>
<dbReference type="Pfam" id="PF00089">
    <property type="entry name" value="Trypsin"/>
    <property type="match status" value="1"/>
</dbReference>
<dbReference type="PROSITE" id="PS01180">
    <property type="entry name" value="CUB"/>
    <property type="match status" value="1"/>
</dbReference>
<dbReference type="PANTHER" id="PTHR24251">
    <property type="entry name" value="OVOCHYMASE-RELATED"/>
    <property type="match status" value="1"/>
</dbReference>
<feature type="domain" description="CUB" evidence="5">
    <location>
        <begin position="111"/>
        <end position="226"/>
    </location>
</feature>
<evidence type="ECO:0000256" key="4">
    <source>
        <dbReference type="PROSITE-ProRule" id="PRU00059"/>
    </source>
</evidence>
<dbReference type="SUPFAM" id="SSF50494">
    <property type="entry name" value="Trypsin-like serine proteases"/>
    <property type="match status" value="1"/>
</dbReference>
<reference evidence="7" key="1">
    <citation type="journal article" date="2011" name="Nat. Biotechnol.">
        <title>The genomic sequence of the Chinese hamster ovary (CHO)-K1 cell line.</title>
        <authorList>
            <person name="Xu X."/>
            <person name="Nagarajan H."/>
            <person name="Lewis N.E."/>
            <person name="Pan S."/>
            <person name="Cai Z."/>
            <person name="Liu X."/>
            <person name="Chen W."/>
            <person name="Xie M."/>
            <person name="Wang W."/>
            <person name="Hammond S."/>
            <person name="Andersen M.R."/>
            <person name="Neff N."/>
            <person name="Passarelli B."/>
            <person name="Koh W."/>
            <person name="Fan H.C."/>
            <person name="Wang J."/>
            <person name="Gui Y."/>
            <person name="Lee K.H."/>
            <person name="Betenbaugh M.J."/>
            <person name="Quake S.R."/>
            <person name="Famili I."/>
            <person name="Palsson B.O."/>
            <person name="Wang J."/>
        </authorList>
    </citation>
    <scope>NUCLEOTIDE SEQUENCE [LARGE SCALE GENOMIC DNA]</scope>
    <source>
        <strain evidence="7">CHO K1 cell line</strain>
    </source>
</reference>
<dbReference type="FunCoup" id="G3IFM9">
    <property type="interactions" value="4"/>
</dbReference>